<evidence type="ECO:0000313" key="1">
    <source>
        <dbReference type="EMBL" id="PNX60529.1"/>
    </source>
</evidence>
<accession>A0A2K3K2K2</accession>
<dbReference type="AlphaFoldDB" id="A0A2K3K2K2"/>
<evidence type="ECO:0000313" key="2">
    <source>
        <dbReference type="Proteomes" id="UP000236291"/>
    </source>
</evidence>
<sequence>MDRARGYVTIPPLLDGTNYDYWMSRMVAFLKSMDNKTWKVIINGWKHPVLKDKEGNDITKLKLEEGWSKDEDVLALGNSKALNALFNGVDKNMFRLIKRCTVAKCMGDSEKRS</sequence>
<dbReference type="Proteomes" id="UP000236291">
    <property type="component" value="Unassembled WGS sequence"/>
</dbReference>
<reference evidence="1 2" key="1">
    <citation type="journal article" date="2014" name="Am. J. Bot.">
        <title>Genome assembly and annotation for red clover (Trifolium pratense; Fabaceae).</title>
        <authorList>
            <person name="Istvanek J."/>
            <person name="Jaros M."/>
            <person name="Krenek A."/>
            <person name="Repkova J."/>
        </authorList>
    </citation>
    <scope>NUCLEOTIDE SEQUENCE [LARGE SCALE GENOMIC DNA]</scope>
    <source>
        <strain evidence="2">cv. Tatra</strain>
        <tissue evidence="1">Young leaves</tissue>
    </source>
</reference>
<dbReference type="EMBL" id="ASHM01137131">
    <property type="protein sequence ID" value="PNX60529.1"/>
    <property type="molecule type" value="Genomic_DNA"/>
</dbReference>
<reference evidence="1 2" key="2">
    <citation type="journal article" date="2017" name="Front. Plant Sci.">
        <title>Gene Classification and Mining of Molecular Markers Useful in Red Clover (Trifolium pratense) Breeding.</title>
        <authorList>
            <person name="Istvanek J."/>
            <person name="Dluhosova J."/>
            <person name="Dluhos P."/>
            <person name="Patkova L."/>
            <person name="Nedelnik J."/>
            <person name="Repkova J."/>
        </authorList>
    </citation>
    <scope>NUCLEOTIDE SEQUENCE [LARGE SCALE GENOMIC DNA]</scope>
    <source>
        <strain evidence="2">cv. Tatra</strain>
        <tissue evidence="1">Young leaves</tissue>
    </source>
</reference>
<dbReference type="GO" id="GO:0006508">
    <property type="term" value="P:proteolysis"/>
    <property type="evidence" value="ECO:0007669"/>
    <property type="project" value="UniProtKB-KW"/>
</dbReference>
<name>A0A2K3K2K2_TRIPR</name>
<proteinExistence type="predicted"/>
<protein>
    <submittedName>
        <fullName evidence="1">Gag-protease polyprotein</fullName>
    </submittedName>
</protein>
<dbReference type="GO" id="GO:0008233">
    <property type="term" value="F:peptidase activity"/>
    <property type="evidence" value="ECO:0007669"/>
    <property type="project" value="UniProtKB-KW"/>
</dbReference>
<keyword evidence="1" id="KW-0645">Protease</keyword>
<organism evidence="1 2">
    <name type="scientific">Trifolium pratense</name>
    <name type="common">Red clover</name>
    <dbReference type="NCBI Taxonomy" id="57577"/>
    <lineage>
        <taxon>Eukaryota</taxon>
        <taxon>Viridiplantae</taxon>
        <taxon>Streptophyta</taxon>
        <taxon>Embryophyta</taxon>
        <taxon>Tracheophyta</taxon>
        <taxon>Spermatophyta</taxon>
        <taxon>Magnoliopsida</taxon>
        <taxon>eudicotyledons</taxon>
        <taxon>Gunneridae</taxon>
        <taxon>Pentapetalae</taxon>
        <taxon>rosids</taxon>
        <taxon>fabids</taxon>
        <taxon>Fabales</taxon>
        <taxon>Fabaceae</taxon>
        <taxon>Papilionoideae</taxon>
        <taxon>50 kb inversion clade</taxon>
        <taxon>NPAAA clade</taxon>
        <taxon>Hologalegina</taxon>
        <taxon>IRL clade</taxon>
        <taxon>Trifolieae</taxon>
        <taxon>Trifolium</taxon>
    </lineage>
</organism>
<gene>
    <name evidence="1" type="ORF">L195_g060225</name>
</gene>
<keyword evidence="1" id="KW-0378">Hydrolase</keyword>
<comment type="caution">
    <text evidence="1">The sequence shown here is derived from an EMBL/GenBank/DDBJ whole genome shotgun (WGS) entry which is preliminary data.</text>
</comment>